<dbReference type="Proteomes" id="UP001050691">
    <property type="component" value="Unassembled WGS sequence"/>
</dbReference>
<organism evidence="1 2">
    <name type="scientific">Clathrus columnatus</name>
    <dbReference type="NCBI Taxonomy" id="1419009"/>
    <lineage>
        <taxon>Eukaryota</taxon>
        <taxon>Fungi</taxon>
        <taxon>Dikarya</taxon>
        <taxon>Basidiomycota</taxon>
        <taxon>Agaricomycotina</taxon>
        <taxon>Agaricomycetes</taxon>
        <taxon>Phallomycetidae</taxon>
        <taxon>Phallales</taxon>
        <taxon>Clathraceae</taxon>
        <taxon>Clathrus</taxon>
    </lineage>
</organism>
<dbReference type="InterPro" id="IPR032675">
    <property type="entry name" value="LRR_dom_sf"/>
</dbReference>
<proteinExistence type="predicted"/>
<dbReference type="SUPFAM" id="SSF52047">
    <property type="entry name" value="RNI-like"/>
    <property type="match status" value="1"/>
</dbReference>
<protein>
    <recommendedName>
        <fullName evidence="3">F-box domain-containing protein</fullName>
    </recommendedName>
</protein>
<evidence type="ECO:0008006" key="3">
    <source>
        <dbReference type="Google" id="ProtNLM"/>
    </source>
</evidence>
<name>A0AAV5AAQ3_9AGAM</name>
<evidence type="ECO:0000313" key="2">
    <source>
        <dbReference type="Proteomes" id="UP001050691"/>
    </source>
</evidence>
<dbReference type="PANTHER" id="PTHR16134:SF119">
    <property type="entry name" value="AT02038P-RELATED"/>
    <property type="match status" value="1"/>
</dbReference>
<dbReference type="EMBL" id="BPWL01000005">
    <property type="protein sequence ID" value="GJJ10777.1"/>
    <property type="molecule type" value="Genomic_DNA"/>
</dbReference>
<accession>A0AAV5AAQ3</accession>
<dbReference type="Gene3D" id="3.80.10.10">
    <property type="entry name" value="Ribonuclease Inhibitor"/>
    <property type="match status" value="1"/>
</dbReference>
<gene>
    <name evidence="1" type="ORF">Clacol_005005</name>
</gene>
<sequence length="1053" mass="120393">MQLNENVSNGAIIQMPLSEMAKKRKELSDYLNILNDRHNSLIPINKTIPDILYQIFVLAVFGSTYPGTTTLIISHVCHHWRKSALEWPILWGFWDYNSRQISELFLERSRDAPITLSWARSHFSHHPLFKRLHRAGITSKKRSNKSFFESCASLLPRLDTVIIYPPHEDFNKALPIFQSSGQLRLRSIDIGLRYTTDVVQSGINTKWFEYLSTDATYLRELAIRGLSLPWTIPPHQKLTRLLIKAPSPLPTPISLLTFLSHCPALDELDISLSLNSHTHDVPFTNLPAITFQKLNFPYLTSLRLHATDARSYECIREVSSRIVISRQLSSLSITYLPRLGVPSTLKLFELAPTGSWGCFKNQPFFSINLPLPGSLFHIHAGSDPNCLPRGWRPGGSHRNNNHLTKRFPFSLVGRAEEPFDHSPVIDLLRGMSNIQHLQLISSAWELLTSWNVDFPALFPHLTTLELCDQYLPVGDCTNCLMALTSFSGTIIHALILRGVSINSTVLLDVASKIRLRTLELEETHIESEILTILREKGVEVIVIDDEWYKECFATPFAYLPPDILFIVAGFVEPDVQNNPDPKRHFLPLTGVCRHWRSAFLSCPSFWTRIQIPERSTWYLEEMLIRSAEYPLKVMVHYFPKYPASTIAQHSNILLPHLHRIQSLVIYQNREPIPNSILSLISKPVPMLEIFRYECQRISFRRLVSNAEGSIPVNLFADHAPRLKEFHASRVKLYHNLPIFKTITRLSLKRCHGLTHYRLLDILETVSLNLQFLEISSPPDYIWPAHTSDTNNHLVILLSSLRTLVLRAGLQVSLFILSHTDIPSDVDWEIDFDELIPNVSLDITPFVSFLTKARKGPHAFFKVCEEYLCIKFKQTRSGPHNSALELDIKVDPDDAELRRLEFILGSLELSNVLSCELVCPMNFPPWMTMYGRMSQPFFSFLDRLEMLSFACNNSDQLEIFICCLQPRYAQATITIPCPSLNVLKLNIVAGSLIQGLAARREAGHVLKKLCVEYENPLGLESYTTLKQELMKLVQNVEMIEKVILTRDSFNTFLT</sequence>
<comment type="caution">
    <text evidence="1">The sequence shown here is derived from an EMBL/GenBank/DDBJ whole genome shotgun (WGS) entry which is preliminary data.</text>
</comment>
<evidence type="ECO:0000313" key="1">
    <source>
        <dbReference type="EMBL" id="GJJ10777.1"/>
    </source>
</evidence>
<dbReference type="PANTHER" id="PTHR16134">
    <property type="entry name" value="F-BOX/TPR REPEAT PROTEIN POF3"/>
    <property type="match status" value="1"/>
</dbReference>
<dbReference type="AlphaFoldDB" id="A0AAV5AAQ3"/>
<keyword evidence="2" id="KW-1185">Reference proteome</keyword>
<reference evidence="1" key="1">
    <citation type="submission" date="2021-10" db="EMBL/GenBank/DDBJ databases">
        <title>De novo Genome Assembly of Clathrus columnatus (Basidiomycota, Fungi) Using Illumina and Nanopore Sequence Data.</title>
        <authorList>
            <person name="Ogiso-Tanaka E."/>
            <person name="Itagaki H."/>
            <person name="Hosoya T."/>
            <person name="Hosaka K."/>
        </authorList>
    </citation>
    <scope>NUCLEOTIDE SEQUENCE</scope>
    <source>
        <strain evidence="1">MO-923</strain>
    </source>
</reference>